<feature type="non-terminal residue" evidence="2">
    <location>
        <position position="1"/>
    </location>
</feature>
<evidence type="ECO:0000313" key="3">
    <source>
        <dbReference type="Proteomes" id="UP001432027"/>
    </source>
</evidence>
<name>A0AAV5SKB0_9BILA</name>
<gene>
    <name evidence="2" type="ORF">PENTCL1PPCAC_5946</name>
</gene>
<dbReference type="AlphaFoldDB" id="A0AAV5SKB0"/>
<feature type="chain" id="PRO_5043932806" evidence="1">
    <location>
        <begin position="21"/>
        <end position="90"/>
    </location>
</feature>
<dbReference type="Proteomes" id="UP001432027">
    <property type="component" value="Unassembled WGS sequence"/>
</dbReference>
<evidence type="ECO:0000313" key="2">
    <source>
        <dbReference type="EMBL" id="GMS83771.1"/>
    </source>
</evidence>
<evidence type="ECO:0000256" key="1">
    <source>
        <dbReference type="SAM" id="SignalP"/>
    </source>
</evidence>
<feature type="non-terminal residue" evidence="2">
    <location>
        <position position="90"/>
    </location>
</feature>
<keyword evidence="3" id="KW-1185">Reference proteome</keyword>
<organism evidence="2 3">
    <name type="scientific">Pristionchus entomophagus</name>
    <dbReference type="NCBI Taxonomy" id="358040"/>
    <lineage>
        <taxon>Eukaryota</taxon>
        <taxon>Metazoa</taxon>
        <taxon>Ecdysozoa</taxon>
        <taxon>Nematoda</taxon>
        <taxon>Chromadorea</taxon>
        <taxon>Rhabditida</taxon>
        <taxon>Rhabditina</taxon>
        <taxon>Diplogasteromorpha</taxon>
        <taxon>Diplogasteroidea</taxon>
        <taxon>Neodiplogasteridae</taxon>
        <taxon>Pristionchus</taxon>
    </lineage>
</organism>
<comment type="caution">
    <text evidence="2">The sequence shown here is derived from an EMBL/GenBank/DDBJ whole genome shotgun (WGS) entry which is preliminary data.</text>
</comment>
<sequence>FSPLRTILLLMAVMMSAVKTEFKVIALEKCAHKYGDNFWVQHTRSEKTLKEIIQLRCKTIGYDLVVNYTDRTEAYDPKKDSETDADFECL</sequence>
<protein>
    <submittedName>
        <fullName evidence="2">Uncharacterized protein</fullName>
    </submittedName>
</protein>
<proteinExistence type="predicted"/>
<keyword evidence="1" id="KW-0732">Signal</keyword>
<accession>A0AAV5SKB0</accession>
<feature type="signal peptide" evidence="1">
    <location>
        <begin position="1"/>
        <end position="20"/>
    </location>
</feature>
<dbReference type="EMBL" id="BTSX01000002">
    <property type="protein sequence ID" value="GMS83771.1"/>
    <property type="molecule type" value="Genomic_DNA"/>
</dbReference>
<reference evidence="2" key="1">
    <citation type="submission" date="2023-10" db="EMBL/GenBank/DDBJ databases">
        <title>Genome assembly of Pristionchus species.</title>
        <authorList>
            <person name="Yoshida K."/>
            <person name="Sommer R.J."/>
        </authorList>
    </citation>
    <scope>NUCLEOTIDE SEQUENCE</scope>
    <source>
        <strain evidence="2">RS0144</strain>
    </source>
</reference>